<evidence type="ECO:0000256" key="1">
    <source>
        <dbReference type="SAM" id="MobiDB-lite"/>
    </source>
</evidence>
<proteinExistence type="predicted"/>
<dbReference type="EMBL" id="MT012729">
    <property type="protein sequence ID" value="QJQ80427.1"/>
    <property type="molecule type" value="Genomic_DNA"/>
</dbReference>
<reference evidence="2 3" key="1">
    <citation type="submission" date="2020-02" db="EMBL/GenBank/DDBJ databases">
        <authorList>
            <person name="Kosznik-Kwasnicka K."/>
            <person name="Grabowski L."/>
            <person name="Grabski M."/>
            <person name="Wegrzyn A."/>
        </authorList>
    </citation>
    <scope>NUCLEOTIDE SEQUENCE [LARGE SCALE GENOMIC DNA]</scope>
</reference>
<feature type="region of interest" description="Disordered" evidence="1">
    <location>
        <begin position="401"/>
        <end position="427"/>
    </location>
</feature>
<dbReference type="Pfam" id="PF10926">
    <property type="entry name" value="DUF2800"/>
    <property type="match status" value="2"/>
</dbReference>
<gene>
    <name evidence="2" type="ORF">vBSenTO17_44</name>
</gene>
<name>A0A7G3T8N3_9CAUD</name>
<protein>
    <recommendedName>
        <fullName evidence="4">DUF2800 domain-containing protein</fullName>
    </recommendedName>
</protein>
<sequence>MHSLAETVLTRVIKGEPKITADTYKGVYALNEGKGPIKALVKPEKGAVLITDDFVSQVNKYVDYCRPIIDAAELIEVESRVNLTRVLHPGVELNGNQLQTFGTADLVAVMPDGMLIVGDLKTGRRKVLAKENKQMMLYALGLLRAYKRLYDITAVRLVIFQPYAGGADEWDTTPEALEQFGKFAQGRALKAIDAFQRGKKGLKPADFRPGNVQCPGCRFSEKCNAKRKVASREVESDLEDDTQQSAEEALKAIRKFCNDADYMDVWDDVSPADILRLIPDFDGRPAKTVKAKTDPSEISLDQLKAEWDKLPLMRQHIADIEKAMYAALMRGEVVDGLKLVEGRPGSRSWSDEEAVNQFRANHPNGYLLDKTVPVNPTEAEKIIGKEDPELWAELSKLVTRKPGRPSIATSDDKRPAYTPVTDDDLAN</sequence>
<accession>A0A7G3T8N3</accession>
<keyword evidence="3" id="KW-1185">Reference proteome</keyword>
<evidence type="ECO:0000313" key="3">
    <source>
        <dbReference type="Proteomes" id="UP000515565"/>
    </source>
</evidence>
<dbReference type="Gene3D" id="3.90.320.10">
    <property type="match status" value="1"/>
</dbReference>
<evidence type="ECO:0000313" key="2">
    <source>
        <dbReference type="EMBL" id="QJQ80427.1"/>
    </source>
</evidence>
<evidence type="ECO:0008006" key="4">
    <source>
        <dbReference type="Google" id="ProtNLM"/>
    </source>
</evidence>
<dbReference type="Proteomes" id="UP000515565">
    <property type="component" value="Segment"/>
</dbReference>
<dbReference type="InterPro" id="IPR011604">
    <property type="entry name" value="PDDEXK-like_dom_sf"/>
</dbReference>
<dbReference type="InterPro" id="IPR021229">
    <property type="entry name" value="DUF2800"/>
</dbReference>
<organism evidence="2 3">
    <name type="scientific">Salmonella phage vB_SenTO17</name>
    <dbReference type="NCBI Taxonomy" id="2732254"/>
    <lineage>
        <taxon>Viruses</taxon>
        <taxon>Duplodnaviria</taxon>
        <taxon>Heunggongvirae</taxon>
        <taxon>Uroviricota</taxon>
        <taxon>Caudoviricetes</taxon>
        <taxon>Sarkviridae</taxon>
        <taxon>Guernseyvirinae</taxon>
        <taxon>Cornellvirus</taxon>
        <taxon>Cornellvirus SenTO17</taxon>
    </lineage>
</organism>